<accession>A0A8D0HVK0</accession>
<protein>
    <submittedName>
        <fullName evidence="2">Uncharacterized protein</fullName>
    </submittedName>
</protein>
<reference evidence="2" key="1">
    <citation type="submission" date="2025-08" db="UniProtKB">
        <authorList>
            <consortium name="Ensembl"/>
        </authorList>
    </citation>
    <scope>IDENTIFICATION</scope>
</reference>
<proteinExistence type="predicted"/>
<feature type="region of interest" description="Disordered" evidence="1">
    <location>
        <begin position="1"/>
        <end position="77"/>
    </location>
</feature>
<keyword evidence="3" id="KW-1185">Reference proteome</keyword>
<evidence type="ECO:0000313" key="3">
    <source>
        <dbReference type="Proteomes" id="UP000694392"/>
    </source>
</evidence>
<dbReference type="AlphaFoldDB" id="A0A8D0HVK0"/>
<feature type="compositionally biased region" description="Polar residues" evidence="1">
    <location>
        <begin position="32"/>
        <end position="60"/>
    </location>
</feature>
<name>A0A8D0HVK0_SPHPU</name>
<evidence type="ECO:0000256" key="1">
    <source>
        <dbReference type="SAM" id="MobiDB-lite"/>
    </source>
</evidence>
<organism evidence="2 3">
    <name type="scientific">Sphenodon punctatus</name>
    <name type="common">Tuatara</name>
    <name type="synonym">Hatteria punctata</name>
    <dbReference type="NCBI Taxonomy" id="8508"/>
    <lineage>
        <taxon>Eukaryota</taxon>
        <taxon>Metazoa</taxon>
        <taxon>Chordata</taxon>
        <taxon>Craniata</taxon>
        <taxon>Vertebrata</taxon>
        <taxon>Euteleostomi</taxon>
        <taxon>Lepidosauria</taxon>
        <taxon>Sphenodontia</taxon>
        <taxon>Sphenodontidae</taxon>
        <taxon>Sphenodon</taxon>
    </lineage>
</organism>
<evidence type="ECO:0000313" key="2">
    <source>
        <dbReference type="Ensembl" id="ENSSPUP00000024657.1"/>
    </source>
</evidence>
<feature type="compositionally biased region" description="Basic and acidic residues" evidence="1">
    <location>
        <begin position="1"/>
        <end position="14"/>
    </location>
</feature>
<sequence>GLLDEPVSKSEGAQKQKKALRKRTEPKPGAIRSTSSDRIIPSSFESSSLEGRHLSTSSDPDTAAVREESPLSSSPFQLTASFDEDIIDLK</sequence>
<dbReference type="Ensembl" id="ENSSPUT00000026316.1">
    <property type="protein sequence ID" value="ENSSPUP00000024657.1"/>
    <property type="gene ID" value="ENSSPUG00000018887.1"/>
</dbReference>
<reference evidence="2" key="2">
    <citation type="submission" date="2025-09" db="UniProtKB">
        <authorList>
            <consortium name="Ensembl"/>
        </authorList>
    </citation>
    <scope>IDENTIFICATION</scope>
</reference>
<dbReference type="Proteomes" id="UP000694392">
    <property type="component" value="Unplaced"/>
</dbReference>